<name>A0AAJ0FMG3_9HYPO</name>
<dbReference type="InterPro" id="IPR001144">
    <property type="entry name" value="Enterotoxin_A"/>
</dbReference>
<dbReference type="Pfam" id="PF01375">
    <property type="entry name" value="Enterotoxin_a"/>
    <property type="match status" value="1"/>
</dbReference>
<dbReference type="EMBL" id="JASWJB010000590">
    <property type="protein sequence ID" value="KAK2589647.1"/>
    <property type="molecule type" value="Genomic_DNA"/>
</dbReference>
<dbReference type="Gene3D" id="3.90.210.10">
    <property type="entry name" value="Heat-Labile Enterotoxin, subunit A"/>
    <property type="match status" value="1"/>
</dbReference>
<proteinExistence type="predicted"/>
<evidence type="ECO:0000313" key="7">
    <source>
        <dbReference type="EMBL" id="KAK2589647.1"/>
    </source>
</evidence>
<sequence>MKQHRLFMLLWTTLLLLLVPVTGLPDATWERRGNSPSKGGEQVAQLDEDQPRIVWRGDTRSPEEIKRSGGFSARKNPVFTPEAEERAASLYWHSQGATPDTTKYVSASTDPEVAYEFSSDLYSEQKTFGYVFRISADEKFVNVPKSLGRHIRSGYAAQLEHASVDDIPWEQIEGWYPAEKLNKKEIAKLKKDEKLDNIFRPNPDFDEKKYGPLRGSGAQPQLGGIPKNKLDPDEPPWSEFKDKKVSEHYKEFRNSVCKNGCSRVGRAGTMAEGAEEGGVFVSADYLGVGDLSGALQAGEAPEGLASYAIMEAGTAEATAELAAAESAELAEAAAAMEAGEVTAISAEGPLIIEEILSLIL</sequence>
<gene>
    <name evidence="7" type="ORF">QQS21_012676</name>
</gene>
<feature type="chain" id="PRO_5042608281" description="Enterotoxin" evidence="6">
    <location>
        <begin position="24"/>
        <end position="360"/>
    </location>
</feature>
<evidence type="ECO:0000313" key="8">
    <source>
        <dbReference type="Proteomes" id="UP001251528"/>
    </source>
</evidence>
<evidence type="ECO:0000256" key="1">
    <source>
        <dbReference type="ARBA" id="ARBA00022656"/>
    </source>
</evidence>
<protein>
    <recommendedName>
        <fullName evidence="9">Enterotoxin</fullName>
    </recommendedName>
</protein>
<keyword evidence="1" id="KW-0800">Toxin</keyword>
<keyword evidence="4" id="KW-1015">Disulfide bond</keyword>
<dbReference type="Proteomes" id="UP001251528">
    <property type="component" value="Unassembled WGS sequence"/>
</dbReference>
<keyword evidence="8" id="KW-1185">Reference proteome</keyword>
<comment type="caution">
    <text evidence="7">The sequence shown here is derived from an EMBL/GenBank/DDBJ whole genome shotgun (WGS) entry which is preliminary data.</text>
</comment>
<keyword evidence="2 6" id="KW-0732">Signal</keyword>
<feature type="region of interest" description="Disordered" evidence="5">
    <location>
        <begin position="27"/>
        <end position="46"/>
    </location>
</feature>
<evidence type="ECO:0000256" key="4">
    <source>
        <dbReference type="ARBA" id="ARBA00023157"/>
    </source>
</evidence>
<dbReference type="AlphaFoldDB" id="A0AAJ0FMG3"/>
<keyword evidence="3" id="KW-0843">Virulence</keyword>
<accession>A0AAJ0FMG3</accession>
<dbReference type="GO" id="GO:0090729">
    <property type="term" value="F:toxin activity"/>
    <property type="evidence" value="ECO:0007669"/>
    <property type="project" value="UniProtKB-KW"/>
</dbReference>
<reference evidence="7" key="1">
    <citation type="submission" date="2023-06" db="EMBL/GenBank/DDBJ databases">
        <title>Conoideocrella luteorostrata (Hypocreales: Clavicipitaceae), a potential biocontrol fungus for elongate hemlock scale in United States Christmas tree production areas.</title>
        <authorList>
            <person name="Barrett H."/>
            <person name="Lovett B."/>
            <person name="Macias A.M."/>
            <person name="Stajich J.E."/>
            <person name="Kasson M.T."/>
        </authorList>
    </citation>
    <scope>NUCLEOTIDE SEQUENCE</scope>
    <source>
        <strain evidence="7">ARSEF 14590</strain>
    </source>
</reference>
<evidence type="ECO:0000256" key="3">
    <source>
        <dbReference type="ARBA" id="ARBA00023026"/>
    </source>
</evidence>
<dbReference type="SUPFAM" id="SSF56399">
    <property type="entry name" value="ADP-ribosylation"/>
    <property type="match status" value="1"/>
</dbReference>
<dbReference type="PRINTS" id="PR00771">
    <property type="entry name" value="ENTEROTOXINA"/>
</dbReference>
<feature type="signal peptide" evidence="6">
    <location>
        <begin position="1"/>
        <end position="23"/>
    </location>
</feature>
<evidence type="ECO:0000256" key="6">
    <source>
        <dbReference type="SAM" id="SignalP"/>
    </source>
</evidence>
<evidence type="ECO:0000256" key="5">
    <source>
        <dbReference type="SAM" id="MobiDB-lite"/>
    </source>
</evidence>
<evidence type="ECO:0000256" key="2">
    <source>
        <dbReference type="ARBA" id="ARBA00022729"/>
    </source>
</evidence>
<organism evidence="7 8">
    <name type="scientific">Conoideocrella luteorostrata</name>
    <dbReference type="NCBI Taxonomy" id="1105319"/>
    <lineage>
        <taxon>Eukaryota</taxon>
        <taxon>Fungi</taxon>
        <taxon>Dikarya</taxon>
        <taxon>Ascomycota</taxon>
        <taxon>Pezizomycotina</taxon>
        <taxon>Sordariomycetes</taxon>
        <taxon>Hypocreomycetidae</taxon>
        <taxon>Hypocreales</taxon>
        <taxon>Clavicipitaceae</taxon>
        <taxon>Conoideocrella</taxon>
    </lineage>
</organism>
<evidence type="ECO:0008006" key="9">
    <source>
        <dbReference type="Google" id="ProtNLM"/>
    </source>
</evidence>